<dbReference type="InterPro" id="IPR002759">
    <property type="entry name" value="Pop5/Rpp14/Rnp2-like"/>
</dbReference>
<accession>C7DHZ5</accession>
<proteinExistence type="predicted"/>
<dbReference type="GO" id="GO:0001682">
    <property type="term" value="P:tRNA 5'-leader removal"/>
    <property type="evidence" value="ECO:0007669"/>
    <property type="project" value="InterPro"/>
</dbReference>
<dbReference type="InterPro" id="IPR038085">
    <property type="entry name" value="Rnp2-like_sf"/>
</dbReference>
<dbReference type="AlphaFoldDB" id="C7DHZ5"/>
<evidence type="ECO:0000256" key="1">
    <source>
        <dbReference type="ARBA" id="ARBA00022694"/>
    </source>
</evidence>
<dbReference type="Proteomes" id="UP000332487">
    <property type="component" value="Unassembled WGS sequence"/>
</dbReference>
<reference evidence="2 3" key="1">
    <citation type="journal article" date="2009" name="Genome Biol.">
        <title>Community-wide analysis of microbial genome sequence signatures.</title>
        <authorList>
            <person name="Dick G.J."/>
            <person name="Andersson A.F."/>
            <person name="Baker B.J."/>
            <person name="Simmons S.L."/>
            <person name="Thomas B.C."/>
            <person name="Yelton A.P."/>
            <person name="Banfield J.F."/>
        </authorList>
    </citation>
    <scope>NUCLEOTIDE SEQUENCE [LARGE SCALE GENOMIC DNA]</scope>
    <source>
        <strain evidence="2">ARMAN-2</strain>
    </source>
</reference>
<dbReference type="SUPFAM" id="SSF160350">
    <property type="entry name" value="Rnp2-like"/>
    <property type="match status" value="1"/>
</dbReference>
<protein>
    <submittedName>
        <fullName evidence="2">Uncharacterized protein</fullName>
    </submittedName>
</protein>
<organism evidence="2 3">
    <name type="scientific">Candidatus Micrarchaeum acidiphilum ARMAN-2</name>
    <dbReference type="NCBI Taxonomy" id="425595"/>
    <lineage>
        <taxon>Archaea</taxon>
        <taxon>Candidatus Micrarchaeota</taxon>
        <taxon>Candidatus Micrarchaeia</taxon>
        <taxon>Candidatus Micrarchaeales</taxon>
        <taxon>Candidatus Micrarchaeaceae</taxon>
        <taxon>Candidatus Micrarchaeum</taxon>
    </lineage>
</organism>
<keyword evidence="3" id="KW-1185">Reference proteome</keyword>
<dbReference type="Pfam" id="PF01900">
    <property type="entry name" value="RNase_P_Rpp14"/>
    <property type="match status" value="1"/>
</dbReference>
<evidence type="ECO:0000313" key="3">
    <source>
        <dbReference type="Proteomes" id="UP000332487"/>
    </source>
</evidence>
<dbReference type="EMBL" id="GG697241">
    <property type="protein sequence ID" value="EET89569.1"/>
    <property type="molecule type" value="Genomic_DNA"/>
</dbReference>
<evidence type="ECO:0000313" key="2">
    <source>
        <dbReference type="EMBL" id="EET89569.1"/>
    </source>
</evidence>
<gene>
    <name evidence="2" type="ORF">UNLARM2_0689</name>
</gene>
<name>C7DHZ5_MICA2</name>
<keyword evidence="1" id="KW-0819">tRNA processing</keyword>
<dbReference type="GO" id="GO:0030677">
    <property type="term" value="C:ribonuclease P complex"/>
    <property type="evidence" value="ECO:0007669"/>
    <property type="project" value="InterPro"/>
</dbReference>
<reference evidence="2 3" key="2">
    <citation type="journal article" date="2010" name="Proc. Natl. Acad. Sci. U.S.A.">
        <title>Enigmatic, ultrasmall, uncultivated Archaea.</title>
        <authorList>
            <person name="Baker B.J."/>
            <person name="Comolli L.R."/>
            <person name="Dick G.J."/>
            <person name="Hauser L.J."/>
            <person name="Hyatt D."/>
            <person name="Dill B.D."/>
            <person name="Land M.L."/>
            <person name="Verberkmoes N.C."/>
            <person name="Hettich R.L."/>
            <person name="Banfield J.F."/>
        </authorList>
    </citation>
    <scope>NUCLEOTIDE SEQUENCE [LARGE SCALE GENOMIC DNA]</scope>
    <source>
        <strain evidence="2">ARMAN-2</strain>
    </source>
</reference>
<sequence length="96" mass="10705">MVESALPIGDREEFKRQFYRELLLVVGELGYHRVNPRIMRFIDDRRFVMKADLEGVSDAIRATALINRIGGQATAFYTLGSSGTIKALTKTAQGDA</sequence>
<dbReference type="Gene3D" id="3.30.70.3250">
    <property type="entry name" value="Ribonuclease P, Pop5 subunit"/>
    <property type="match status" value="1"/>
</dbReference>